<accession>A0A0N0I9I1</accession>
<proteinExistence type="predicted"/>
<name>A0A0N0I9I1_9GAMM</name>
<dbReference type="Proteomes" id="UP000053226">
    <property type="component" value="Unassembled WGS sequence"/>
</dbReference>
<comment type="caution">
    <text evidence="1">The sequence shown here is derived from an EMBL/GenBank/DDBJ whole genome shotgun (WGS) entry which is preliminary data.</text>
</comment>
<reference evidence="1 2" key="1">
    <citation type="submission" date="2015-07" db="EMBL/GenBank/DDBJ databases">
        <title>ATOL: Assembling a taxonomically balanced genome-scale reconstruction of the evolutionary history of the Enterobacteriaceae.</title>
        <authorList>
            <person name="Plunkett G.III."/>
            <person name="Neeno-Eckwall E.C."/>
            <person name="Glasner J.D."/>
            <person name="Perna N.T."/>
        </authorList>
    </citation>
    <scope>NUCLEOTIDE SEQUENCE [LARGE SCALE GENOMIC DNA]</scope>
    <source>
        <strain evidence="1 2">ATCC 35017</strain>
    </source>
</reference>
<gene>
    <name evidence="1" type="ORF">M992_2396</name>
</gene>
<evidence type="ECO:0000313" key="2">
    <source>
        <dbReference type="Proteomes" id="UP000053226"/>
    </source>
</evidence>
<dbReference type="EMBL" id="LGAA01000024">
    <property type="protein sequence ID" value="KPD02202.1"/>
    <property type="molecule type" value="Genomic_DNA"/>
</dbReference>
<keyword evidence="2" id="KW-1185">Reference proteome</keyword>
<dbReference type="AlphaFoldDB" id="A0A0N0I9I1"/>
<sequence length="39" mass="4280">MAKRDCSVKTPTAKEEVVKTRQYTVGYAPTAVNPTPARN</sequence>
<organism evidence="1 2">
    <name type="scientific">Moellerella wisconsensis ATCC 35017</name>
    <dbReference type="NCBI Taxonomy" id="1354267"/>
    <lineage>
        <taxon>Bacteria</taxon>
        <taxon>Pseudomonadati</taxon>
        <taxon>Pseudomonadota</taxon>
        <taxon>Gammaproteobacteria</taxon>
        <taxon>Enterobacterales</taxon>
        <taxon>Morganellaceae</taxon>
        <taxon>Moellerella</taxon>
    </lineage>
</organism>
<evidence type="ECO:0000313" key="1">
    <source>
        <dbReference type="EMBL" id="KPD02202.1"/>
    </source>
</evidence>
<protein>
    <submittedName>
        <fullName evidence="1">Uncharacterized protein</fullName>
    </submittedName>
</protein>